<reference evidence="8" key="1">
    <citation type="submission" date="2016-11" db="EMBL/GenBank/DDBJ databases">
        <authorList>
            <person name="Varghese N."/>
            <person name="Submissions S."/>
        </authorList>
    </citation>
    <scope>NUCLEOTIDE SEQUENCE [LARGE SCALE GENOMIC DNA]</scope>
    <source>
        <strain evidence="8">DSM 15285</strain>
    </source>
</reference>
<dbReference type="Proteomes" id="UP000242520">
    <property type="component" value="Unassembled WGS sequence"/>
</dbReference>
<feature type="active site" evidence="4">
    <location>
        <position position="463"/>
    </location>
</feature>
<dbReference type="InterPro" id="IPR004459">
    <property type="entry name" value="CobQ_synth"/>
</dbReference>
<comment type="similarity">
    <text evidence="4">Belongs to the CobB/CobQ family. CobQ subfamily.</text>
</comment>
<proteinExistence type="inferred from homology"/>
<comment type="pathway">
    <text evidence="1 4">Cofactor biosynthesis; adenosylcobalamin biosynthesis.</text>
</comment>
<evidence type="ECO:0000313" key="7">
    <source>
        <dbReference type="EMBL" id="SHH47349.1"/>
    </source>
</evidence>
<dbReference type="PROSITE" id="PS51274">
    <property type="entry name" value="GATASE_COBBQ"/>
    <property type="match status" value="1"/>
</dbReference>
<dbReference type="HAMAP" id="MF_00028">
    <property type="entry name" value="CobQ"/>
    <property type="match status" value="1"/>
</dbReference>
<gene>
    <name evidence="4" type="primary">cobQ</name>
    <name evidence="7" type="ORF">SAMN02744040_02081</name>
</gene>
<dbReference type="SUPFAM" id="SSF52540">
    <property type="entry name" value="P-loop containing nucleoside triphosphate hydrolases"/>
    <property type="match status" value="1"/>
</dbReference>
<dbReference type="STRING" id="1123350.SAMN02744040_02081"/>
<name>A0A1M5T9E5_9FIRM</name>
<dbReference type="InterPro" id="IPR029062">
    <property type="entry name" value="Class_I_gatase-like"/>
</dbReference>
<dbReference type="CDD" id="cd01750">
    <property type="entry name" value="GATase1_CobQ"/>
    <property type="match status" value="1"/>
</dbReference>
<dbReference type="InterPro" id="IPR011698">
    <property type="entry name" value="GATase_3"/>
</dbReference>
<dbReference type="GO" id="GO:0015420">
    <property type="term" value="F:ABC-type vitamin B12 transporter activity"/>
    <property type="evidence" value="ECO:0007669"/>
    <property type="project" value="UniProtKB-UniRule"/>
</dbReference>
<evidence type="ECO:0000313" key="8">
    <source>
        <dbReference type="Proteomes" id="UP000242520"/>
    </source>
</evidence>
<evidence type="ECO:0000256" key="1">
    <source>
        <dbReference type="ARBA" id="ARBA00004953"/>
    </source>
</evidence>
<evidence type="ECO:0000256" key="3">
    <source>
        <dbReference type="ARBA" id="ARBA00022962"/>
    </source>
</evidence>
<feature type="domain" description="CobB/CobQ-like glutamine amidotransferase" evidence="6">
    <location>
        <begin position="272"/>
        <end position="470"/>
    </location>
</feature>
<dbReference type="CDD" id="cd05389">
    <property type="entry name" value="CobQ_N"/>
    <property type="match status" value="1"/>
</dbReference>
<dbReference type="GO" id="GO:0009236">
    <property type="term" value="P:cobalamin biosynthetic process"/>
    <property type="evidence" value="ECO:0007669"/>
    <property type="project" value="UniProtKB-UniRule"/>
</dbReference>
<dbReference type="GO" id="GO:0003824">
    <property type="term" value="F:catalytic activity"/>
    <property type="evidence" value="ECO:0007669"/>
    <property type="project" value="InterPro"/>
</dbReference>
<dbReference type="SUPFAM" id="SSF52317">
    <property type="entry name" value="Class I glutamine amidotransferase-like"/>
    <property type="match status" value="1"/>
</dbReference>
<dbReference type="InterPro" id="IPR027417">
    <property type="entry name" value="P-loop_NTPase"/>
</dbReference>
<dbReference type="PANTHER" id="PTHR21343">
    <property type="entry name" value="DETHIOBIOTIN SYNTHETASE"/>
    <property type="match status" value="1"/>
</dbReference>
<keyword evidence="8" id="KW-1185">Reference proteome</keyword>
<feature type="active site" description="Nucleophile" evidence="4">
    <location>
        <position position="350"/>
    </location>
</feature>
<sequence length="527" mass="59386">MLKFKCVFYNEELLGGLKMGKSIMFQGTASGVGKSLITAAFCRIFKQDGYKVVPFKSQNMALNSFITKEGLEMGRAQVFQAEAAGLEPDVRMNPILLKPTTDKKAQIILNGKVYENMDAQEYHKFKPQLENMLKGIYEDLLREYDIVVLEGAGSPAEINLRENDIVNMGMAKISNSPVILIGDIDRGGVFASLVGTMMLLTEEEKERVKGVIINKFRGDIKILEPGIKMLEDIIKIPVLGVVPYSNLKIEDEDSLSERFRRRNLKNKGEVTVEVLYLPHVSNFTDFNVFETQEDVNLRYVMRGEAIGDPDILIIPGSKNTIEDLIYIRESGLERQINELHKRGKLIFGICGGYQMLGKKLYDPEGIECGIKEINGIGLLDIETTFEGEKVTTQVEAVIQNNARGYLSGLEGIKVEGYEIHMGRSTIGNGSRYLNKIIKRMEKKEDILEGVINLEGNVVGTYIHGIFDNINFTRSLLNNIRKMKGLEEIESSVKSFKEFKEKEYDKLANIVRASIDMDKIYEILESNV</sequence>
<accession>A0A1M5T9E5</accession>
<evidence type="ECO:0000256" key="4">
    <source>
        <dbReference type="HAMAP-Rule" id="MF_00028"/>
    </source>
</evidence>
<dbReference type="NCBIfam" id="TIGR00313">
    <property type="entry name" value="cobQ"/>
    <property type="match status" value="1"/>
</dbReference>
<evidence type="ECO:0000256" key="2">
    <source>
        <dbReference type="ARBA" id="ARBA00022573"/>
    </source>
</evidence>
<comment type="function">
    <text evidence="4">Catalyzes amidations at positions B, D, E, and G on adenosylcobyrinic A,C-diamide. NH(2) groups are provided by glutamine, and one molecule of ATP is hydrogenolyzed for each amidation.</text>
</comment>
<dbReference type="NCBIfam" id="NF001989">
    <property type="entry name" value="PRK00784.1"/>
    <property type="match status" value="1"/>
</dbReference>
<keyword evidence="2 4" id="KW-0169">Cobalamin biosynthesis</keyword>
<feature type="domain" description="CobQ/CobB/MinD/ParA nucleotide binding" evidence="5">
    <location>
        <begin position="23"/>
        <end position="246"/>
    </location>
</feature>
<dbReference type="InterPro" id="IPR002586">
    <property type="entry name" value="CobQ/CobB/MinD/ParA_Nub-bd_dom"/>
</dbReference>
<dbReference type="Gene3D" id="3.40.50.300">
    <property type="entry name" value="P-loop containing nucleotide triphosphate hydrolases"/>
    <property type="match status" value="1"/>
</dbReference>
<dbReference type="AlphaFoldDB" id="A0A1M5T9E5"/>
<evidence type="ECO:0000259" key="6">
    <source>
        <dbReference type="Pfam" id="PF07685"/>
    </source>
</evidence>
<dbReference type="Pfam" id="PF01656">
    <property type="entry name" value="CbiA"/>
    <property type="match status" value="1"/>
</dbReference>
<dbReference type="Pfam" id="PF07685">
    <property type="entry name" value="GATase_3"/>
    <property type="match status" value="1"/>
</dbReference>
<protein>
    <recommendedName>
        <fullName evidence="4">Cobyric acid synthase</fullName>
    </recommendedName>
</protein>
<organism evidence="7 8">
    <name type="scientific">Tepidibacter thalassicus DSM 15285</name>
    <dbReference type="NCBI Taxonomy" id="1123350"/>
    <lineage>
        <taxon>Bacteria</taxon>
        <taxon>Bacillati</taxon>
        <taxon>Bacillota</taxon>
        <taxon>Clostridia</taxon>
        <taxon>Peptostreptococcales</taxon>
        <taxon>Peptostreptococcaceae</taxon>
        <taxon>Tepidibacter</taxon>
    </lineage>
</organism>
<dbReference type="UniPathway" id="UPA00148"/>
<dbReference type="PANTHER" id="PTHR21343:SF1">
    <property type="entry name" value="COBYRIC ACID SYNTHASE"/>
    <property type="match status" value="1"/>
</dbReference>
<dbReference type="InterPro" id="IPR047045">
    <property type="entry name" value="CobQ_N"/>
</dbReference>
<dbReference type="InterPro" id="IPR033949">
    <property type="entry name" value="CobQ_GATase1"/>
</dbReference>
<keyword evidence="3 4" id="KW-0315">Glutamine amidotransferase</keyword>
<dbReference type="Gene3D" id="3.40.50.880">
    <property type="match status" value="1"/>
</dbReference>
<evidence type="ECO:0000259" key="5">
    <source>
        <dbReference type="Pfam" id="PF01656"/>
    </source>
</evidence>
<dbReference type="EMBL" id="FQXH01000029">
    <property type="protein sequence ID" value="SHH47349.1"/>
    <property type="molecule type" value="Genomic_DNA"/>
</dbReference>